<dbReference type="InterPro" id="IPR036390">
    <property type="entry name" value="WH_DNA-bd_sf"/>
</dbReference>
<proteinExistence type="inferred from homology"/>
<dbReference type="GO" id="GO:0003700">
    <property type="term" value="F:DNA-binding transcription factor activity"/>
    <property type="evidence" value="ECO:0007669"/>
    <property type="project" value="InterPro"/>
</dbReference>
<keyword evidence="2" id="KW-0805">Transcription regulation</keyword>
<gene>
    <name evidence="6" type="ORF">SAMN04488526_1125</name>
</gene>
<dbReference type="SUPFAM" id="SSF53850">
    <property type="entry name" value="Periplasmic binding protein-like II"/>
    <property type="match status" value="1"/>
</dbReference>
<feature type="domain" description="HTH lysR-type" evidence="5">
    <location>
        <begin position="7"/>
        <end position="64"/>
    </location>
</feature>
<sequence>MEWSRLPPLAALRAFEAAARCRSFTRAAQELNVTHAAIAQHVRKLETALAHSLVVRDGRGIAVTPAGVHLAEALTLGFGTIGAAVDRLQADAETRPLSLSVTPAFAAGWLMPRIGDFWTRHPDIPLNIQPNVEVSDLRRDGVDMAIRHGDGIWPGLDAELLTDGDHWVVVHPDLLGECQPSCLGDLLHLPWLLEHYMLERRAMIEREGIDLDDVRMQLMETNWMVLAAAQAGHGVTVQPKSLVDRDVAAGTLVKVCELNGGSLGYYLVTLPGRVSPRLRTLRRWLHGQVGNR</sequence>
<keyword evidence="3" id="KW-0238">DNA-binding</keyword>
<dbReference type="EMBL" id="FNZQ01000001">
    <property type="protein sequence ID" value="SEK64223.1"/>
    <property type="molecule type" value="Genomic_DNA"/>
</dbReference>
<dbReference type="SUPFAM" id="SSF46785">
    <property type="entry name" value="Winged helix' DNA-binding domain"/>
    <property type="match status" value="1"/>
</dbReference>
<dbReference type="InterPro" id="IPR058163">
    <property type="entry name" value="LysR-type_TF_proteobact-type"/>
</dbReference>
<dbReference type="Proteomes" id="UP000199283">
    <property type="component" value="Unassembled WGS sequence"/>
</dbReference>
<reference evidence="6 7" key="1">
    <citation type="submission" date="2016-10" db="EMBL/GenBank/DDBJ databases">
        <authorList>
            <person name="de Groot N.N."/>
        </authorList>
    </citation>
    <scope>NUCLEOTIDE SEQUENCE [LARGE SCALE GENOMIC DNA]</scope>
    <source>
        <strain evidence="6 7">DSM 14858</strain>
    </source>
</reference>
<evidence type="ECO:0000259" key="5">
    <source>
        <dbReference type="PROSITE" id="PS50931"/>
    </source>
</evidence>
<dbReference type="InterPro" id="IPR005119">
    <property type="entry name" value="LysR_subst-bd"/>
</dbReference>
<dbReference type="PANTHER" id="PTHR30537:SF74">
    <property type="entry name" value="HTH-TYPE TRANSCRIPTIONAL REGULATOR TRPI"/>
    <property type="match status" value="1"/>
</dbReference>
<dbReference type="Pfam" id="PF00126">
    <property type="entry name" value="HTH_1"/>
    <property type="match status" value="1"/>
</dbReference>
<dbReference type="GO" id="GO:0043565">
    <property type="term" value="F:sequence-specific DNA binding"/>
    <property type="evidence" value="ECO:0007669"/>
    <property type="project" value="TreeGrafter"/>
</dbReference>
<dbReference type="STRING" id="188906.SAMN04488526_1125"/>
<evidence type="ECO:0000313" key="6">
    <source>
        <dbReference type="EMBL" id="SEK64223.1"/>
    </source>
</evidence>
<dbReference type="InterPro" id="IPR036388">
    <property type="entry name" value="WH-like_DNA-bd_sf"/>
</dbReference>
<dbReference type="AlphaFoldDB" id="A0A1H7IP01"/>
<evidence type="ECO:0000256" key="2">
    <source>
        <dbReference type="ARBA" id="ARBA00023015"/>
    </source>
</evidence>
<dbReference type="Gene3D" id="1.10.10.10">
    <property type="entry name" value="Winged helix-like DNA-binding domain superfamily/Winged helix DNA-binding domain"/>
    <property type="match status" value="1"/>
</dbReference>
<dbReference type="RefSeq" id="WP_092760500.1">
    <property type="nucleotide sequence ID" value="NZ_FNZQ01000001.1"/>
</dbReference>
<comment type="similarity">
    <text evidence="1">Belongs to the LysR transcriptional regulatory family.</text>
</comment>
<organism evidence="6 7">
    <name type="scientific">Jannaschia helgolandensis</name>
    <dbReference type="NCBI Taxonomy" id="188906"/>
    <lineage>
        <taxon>Bacteria</taxon>
        <taxon>Pseudomonadati</taxon>
        <taxon>Pseudomonadota</taxon>
        <taxon>Alphaproteobacteria</taxon>
        <taxon>Rhodobacterales</taxon>
        <taxon>Roseobacteraceae</taxon>
        <taxon>Jannaschia</taxon>
    </lineage>
</organism>
<keyword evidence="7" id="KW-1185">Reference proteome</keyword>
<dbReference type="InterPro" id="IPR000847">
    <property type="entry name" value="LysR_HTH_N"/>
</dbReference>
<dbReference type="OrthoDB" id="9813056at2"/>
<keyword evidence="4" id="KW-0804">Transcription</keyword>
<evidence type="ECO:0000256" key="4">
    <source>
        <dbReference type="ARBA" id="ARBA00023163"/>
    </source>
</evidence>
<dbReference type="PROSITE" id="PS50931">
    <property type="entry name" value="HTH_LYSR"/>
    <property type="match status" value="1"/>
</dbReference>
<dbReference type="PANTHER" id="PTHR30537">
    <property type="entry name" value="HTH-TYPE TRANSCRIPTIONAL REGULATOR"/>
    <property type="match status" value="1"/>
</dbReference>
<dbReference type="PRINTS" id="PR00039">
    <property type="entry name" value="HTHLYSR"/>
</dbReference>
<dbReference type="Pfam" id="PF03466">
    <property type="entry name" value="LysR_substrate"/>
    <property type="match status" value="1"/>
</dbReference>
<dbReference type="GO" id="GO:0006351">
    <property type="term" value="P:DNA-templated transcription"/>
    <property type="evidence" value="ECO:0007669"/>
    <property type="project" value="TreeGrafter"/>
</dbReference>
<accession>A0A1H7IP01</accession>
<dbReference type="Gene3D" id="3.40.190.10">
    <property type="entry name" value="Periplasmic binding protein-like II"/>
    <property type="match status" value="2"/>
</dbReference>
<name>A0A1H7IP01_9RHOB</name>
<evidence type="ECO:0000256" key="3">
    <source>
        <dbReference type="ARBA" id="ARBA00023125"/>
    </source>
</evidence>
<evidence type="ECO:0000313" key="7">
    <source>
        <dbReference type="Proteomes" id="UP000199283"/>
    </source>
</evidence>
<evidence type="ECO:0000256" key="1">
    <source>
        <dbReference type="ARBA" id="ARBA00009437"/>
    </source>
</evidence>
<protein>
    <submittedName>
        <fullName evidence="6">LysR family transcriptional regulator, glycine cleavage system transcriptional activator</fullName>
    </submittedName>
</protein>